<dbReference type="PANTHER" id="PTHR36981:SF1">
    <property type="entry name" value="P2X PURINORECEPTOR 7 INTRACELLULAR DOMAIN-CONTAINING PROTEIN"/>
    <property type="match status" value="1"/>
</dbReference>
<accession>A0AAN9AL37</accession>
<feature type="region of interest" description="Disordered" evidence="1">
    <location>
        <begin position="1"/>
        <end position="24"/>
    </location>
</feature>
<name>A0AAN9AL37_9CAEN</name>
<dbReference type="AlphaFoldDB" id="A0AAN9AL37"/>
<evidence type="ECO:0000313" key="4">
    <source>
        <dbReference type="Proteomes" id="UP001374579"/>
    </source>
</evidence>
<dbReference type="PANTHER" id="PTHR36981">
    <property type="entry name" value="ZGC:195170"/>
    <property type="match status" value="1"/>
</dbReference>
<dbReference type="Pfam" id="PF20478">
    <property type="entry name" value="P2RX7_C"/>
    <property type="match status" value="1"/>
</dbReference>
<evidence type="ECO:0000259" key="2">
    <source>
        <dbReference type="Pfam" id="PF20478"/>
    </source>
</evidence>
<proteinExistence type="predicted"/>
<feature type="domain" description="P2X purinoreceptor 7 intracellular" evidence="2">
    <location>
        <begin position="49"/>
        <end position="80"/>
    </location>
</feature>
<evidence type="ECO:0000256" key="1">
    <source>
        <dbReference type="SAM" id="MobiDB-lite"/>
    </source>
</evidence>
<keyword evidence="4" id="KW-1185">Reference proteome</keyword>
<dbReference type="Proteomes" id="UP001374579">
    <property type="component" value="Unassembled WGS sequence"/>
</dbReference>
<dbReference type="EMBL" id="JBAMIC010004005">
    <property type="protein sequence ID" value="KAK7088836.1"/>
    <property type="molecule type" value="Genomic_DNA"/>
</dbReference>
<sequence>MDDFSEDQDHLTPQGAPQPYLHEPTFADYPGFRREVVRGDTDSEDDADTRSNVLYVKPDWCMCGKCSSMSNEQEDVCCCNITAVKTKMQKQSVTCITLHEGLIANCMNEWVMETAMNEHLDENGELGNDQPIHR</sequence>
<gene>
    <name evidence="3" type="ORF">V1264_024713</name>
</gene>
<dbReference type="InterPro" id="IPR046815">
    <property type="entry name" value="P2RX7_C"/>
</dbReference>
<organism evidence="3 4">
    <name type="scientific">Littorina saxatilis</name>
    <dbReference type="NCBI Taxonomy" id="31220"/>
    <lineage>
        <taxon>Eukaryota</taxon>
        <taxon>Metazoa</taxon>
        <taxon>Spiralia</taxon>
        <taxon>Lophotrochozoa</taxon>
        <taxon>Mollusca</taxon>
        <taxon>Gastropoda</taxon>
        <taxon>Caenogastropoda</taxon>
        <taxon>Littorinimorpha</taxon>
        <taxon>Littorinoidea</taxon>
        <taxon>Littorinidae</taxon>
        <taxon>Littorina</taxon>
    </lineage>
</organism>
<protein>
    <recommendedName>
        <fullName evidence="2">P2X purinoreceptor 7 intracellular domain-containing protein</fullName>
    </recommendedName>
</protein>
<comment type="caution">
    <text evidence="3">The sequence shown here is derived from an EMBL/GenBank/DDBJ whole genome shotgun (WGS) entry which is preliminary data.</text>
</comment>
<evidence type="ECO:0000313" key="3">
    <source>
        <dbReference type="EMBL" id="KAK7088836.1"/>
    </source>
</evidence>
<reference evidence="3 4" key="1">
    <citation type="submission" date="2024-02" db="EMBL/GenBank/DDBJ databases">
        <title>Chromosome-scale genome assembly of the rough periwinkle Littorina saxatilis.</title>
        <authorList>
            <person name="De Jode A."/>
            <person name="Faria R."/>
            <person name="Formenti G."/>
            <person name="Sims Y."/>
            <person name="Smith T.P."/>
            <person name="Tracey A."/>
            <person name="Wood J.M.D."/>
            <person name="Zagrodzka Z.B."/>
            <person name="Johannesson K."/>
            <person name="Butlin R.K."/>
            <person name="Leder E.H."/>
        </authorList>
    </citation>
    <scope>NUCLEOTIDE SEQUENCE [LARGE SCALE GENOMIC DNA]</scope>
    <source>
        <strain evidence="3">Snail1</strain>
        <tissue evidence="3">Muscle</tissue>
    </source>
</reference>